<dbReference type="Gene3D" id="3.40.50.300">
    <property type="entry name" value="P-loop containing nucleotide triphosphate hydrolases"/>
    <property type="match status" value="1"/>
</dbReference>
<dbReference type="GeneID" id="55821474"/>
<dbReference type="Pfam" id="PF13304">
    <property type="entry name" value="AAA_21"/>
    <property type="match status" value="1"/>
</dbReference>
<protein>
    <submittedName>
        <fullName evidence="2">ATP-binding protein</fullName>
    </submittedName>
</protein>
<dbReference type="SUPFAM" id="SSF52540">
    <property type="entry name" value="P-loop containing nucleoside triphosphate hydrolases"/>
    <property type="match status" value="1"/>
</dbReference>
<gene>
    <name evidence="2" type="ORF">HWN40_07325</name>
</gene>
<evidence type="ECO:0000313" key="2">
    <source>
        <dbReference type="EMBL" id="QLC50064.1"/>
    </source>
</evidence>
<organism evidence="2 3">
    <name type="scientific">Methanolobus zinderi</name>
    <dbReference type="NCBI Taxonomy" id="536044"/>
    <lineage>
        <taxon>Archaea</taxon>
        <taxon>Methanobacteriati</taxon>
        <taxon>Methanobacteriota</taxon>
        <taxon>Stenosarchaea group</taxon>
        <taxon>Methanomicrobia</taxon>
        <taxon>Methanosarcinales</taxon>
        <taxon>Methanosarcinaceae</taxon>
        <taxon>Methanolobus</taxon>
    </lineage>
</organism>
<dbReference type="PANTHER" id="PTHR40396">
    <property type="entry name" value="ATPASE-LIKE PROTEIN"/>
    <property type="match status" value="1"/>
</dbReference>
<dbReference type="GO" id="GO:0016887">
    <property type="term" value="F:ATP hydrolysis activity"/>
    <property type="evidence" value="ECO:0007669"/>
    <property type="project" value="InterPro"/>
</dbReference>
<proteinExistence type="predicted"/>
<dbReference type="GO" id="GO:0005524">
    <property type="term" value="F:ATP binding"/>
    <property type="evidence" value="ECO:0007669"/>
    <property type="project" value="UniProtKB-KW"/>
</dbReference>
<accession>A0A7D5I4Y4</accession>
<dbReference type="PANTHER" id="PTHR40396:SF1">
    <property type="entry name" value="ATPASE AAA-TYPE CORE DOMAIN-CONTAINING PROTEIN"/>
    <property type="match status" value="1"/>
</dbReference>
<dbReference type="OrthoDB" id="111766at2157"/>
<dbReference type="EMBL" id="CP058215">
    <property type="protein sequence ID" value="QLC50064.1"/>
    <property type="molecule type" value="Genomic_DNA"/>
</dbReference>
<dbReference type="KEGG" id="mzi:HWN40_07325"/>
<dbReference type="Proteomes" id="UP000509594">
    <property type="component" value="Chromosome"/>
</dbReference>
<dbReference type="InterPro" id="IPR003959">
    <property type="entry name" value="ATPase_AAA_core"/>
</dbReference>
<dbReference type="AlphaFoldDB" id="A0A7D5I4Y4"/>
<name>A0A7D5I4Y4_9EURY</name>
<evidence type="ECO:0000259" key="1">
    <source>
        <dbReference type="Pfam" id="PF13304"/>
    </source>
</evidence>
<evidence type="ECO:0000313" key="3">
    <source>
        <dbReference type="Proteomes" id="UP000509594"/>
    </source>
</evidence>
<keyword evidence="2" id="KW-0547">Nucleotide-binding</keyword>
<dbReference type="RefSeq" id="WP_176965120.1">
    <property type="nucleotide sequence ID" value="NZ_CP058215.1"/>
</dbReference>
<keyword evidence="2" id="KW-0067">ATP-binding</keyword>
<reference evidence="2 3" key="1">
    <citation type="submission" date="2020-06" db="EMBL/GenBank/DDBJ databases">
        <title>Methanolobus halotolerans sp. nov., isolated from a saline lake Tus in Siberia.</title>
        <authorList>
            <person name="Shen Y."/>
            <person name="Chen S.-C."/>
            <person name="Lai M.-C."/>
            <person name="Huang H.-H."/>
            <person name="Chiu H.-H."/>
            <person name="Tang S.-L."/>
            <person name="Rogozin D.Y."/>
            <person name="Degermendzhy A.G."/>
        </authorList>
    </citation>
    <scope>NUCLEOTIDE SEQUENCE [LARGE SCALE GENOMIC DNA]</scope>
    <source>
        <strain evidence="2 3">DSM 21339</strain>
    </source>
</reference>
<keyword evidence="3" id="KW-1185">Reference proteome</keyword>
<dbReference type="InterPro" id="IPR027417">
    <property type="entry name" value="P-loop_NTPase"/>
</dbReference>
<feature type="domain" description="ATPase AAA-type core" evidence="1">
    <location>
        <begin position="46"/>
        <end position="351"/>
    </location>
</feature>
<sequence length="408" mass="47099">MLIDVKISNFLSIGDEVILSLDSGPGKKLSENMIAISGRENLLRSAVIYGANASGKSNIIKGIHFMRNMVLNSHKFNIDSRIPVVPFKFGEKGGKKASIFEIRFIHENVRYRYGFSCTDSKVIDEYLYHRPQKRERLVFSRTNTSKYKFGSKEKKQQEQLKDQTIDNTLYLSRATQLGFEGTKKAYEFFSKYLVINYDPAWTDYTISQMSHNRQLKEKVLEILKAADFGGIEDIIIEKEQVANEGFLLKEEPFSFHKDEKEKFSVSFLHRTADNKLIGLDLSEESEGTRRTLALLGPIFDILENGKVAFIDELELSLHPSITRFLVRLFNSKKNEKNAQLIFTTHNTSLLDNELFRKDQIYFCSKEPNRNTELYSLLEYDIRQDADFERAYLTGRVGGLPFIDETAFF</sequence>